<feature type="domain" description="C2H2-type" evidence="10">
    <location>
        <begin position="290"/>
        <end position="318"/>
    </location>
</feature>
<dbReference type="GO" id="GO:0003677">
    <property type="term" value="F:DNA binding"/>
    <property type="evidence" value="ECO:0007669"/>
    <property type="project" value="UniProtKB-KW"/>
</dbReference>
<dbReference type="EMBL" id="QDEB01094580">
    <property type="protein sequence ID" value="RZC32790.1"/>
    <property type="molecule type" value="Genomic_DNA"/>
</dbReference>
<dbReference type="PROSITE" id="PS00028">
    <property type="entry name" value="ZINC_FINGER_C2H2_1"/>
    <property type="match status" value="3"/>
</dbReference>
<name>A0A482VJ43_ASBVE</name>
<dbReference type="Gene3D" id="3.30.160.60">
    <property type="entry name" value="Classic Zinc Finger"/>
    <property type="match status" value="2"/>
</dbReference>
<dbReference type="SUPFAM" id="SSF57667">
    <property type="entry name" value="beta-beta-alpha zinc fingers"/>
    <property type="match status" value="1"/>
</dbReference>
<dbReference type="GO" id="GO:0008270">
    <property type="term" value="F:zinc ion binding"/>
    <property type="evidence" value="ECO:0007669"/>
    <property type="project" value="UniProtKB-KW"/>
</dbReference>
<dbReference type="Proteomes" id="UP000292052">
    <property type="component" value="Unassembled WGS sequence"/>
</dbReference>
<keyword evidence="5" id="KW-0862">Zinc</keyword>
<feature type="domain" description="C2H2-type" evidence="10">
    <location>
        <begin position="237"/>
        <end position="264"/>
    </location>
</feature>
<feature type="domain" description="C2H2-type" evidence="10">
    <location>
        <begin position="263"/>
        <end position="290"/>
    </location>
</feature>
<evidence type="ECO:0000256" key="4">
    <source>
        <dbReference type="ARBA" id="ARBA00022771"/>
    </source>
</evidence>
<gene>
    <name evidence="11" type="ORF">BDFB_003996</name>
</gene>
<dbReference type="GO" id="GO:0010468">
    <property type="term" value="P:regulation of gene expression"/>
    <property type="evidence" value="ECO:0007669"/>
    <property type="project" value="TreeGrafter"/>
</dbReference>
<keyword evidence="2" id="KW-0479">Metal-binding</keyword>
<dbReference type="InterPro" id="IPR050331">
    <property type="entry name" value="Zinc_finger"/>
</dbReference>
<sequence>MLQFFGYQIESHLRPDDAICNLCMNIMDNVAKLKRRLLPLIFRSEPSYMEDCKPLNFGKKWDVFASMNFDEDSDPFLNSRSPTPSNLLKCKRIVPYESPVEMKIAEIERNRSLSRISSAKSEADSEIIKVFSQKKSRKRKRGHNWSRRKNGRYSTISLELSSPGTVSTEENNLRYLNGCLQNKRTRSVSKRQEEEIRMYFKEDELHQCSEDNCSFICEDIDLMAQHKVTKHRQLALFWCNYCGKKYTSNGDLEIHKRTHAEQYSCAICHKEFYFDTDLLQHWQEHVKKSIPCRYCGKRFVDKNVCKKHQQNVHKRNIPSRIDYNKDVEQNHNKNSNF</sequence>
<evidence type="ECO:0000256" key="9">
    <source>
        <dbReference type="SAM" id="MobiDB-lite"/>
    </source>
</evidence>
<evidence type="ECO:0000313" key="11">
    <source>
        <dbReference type="EMBL" id="RZC32790.1"/>
    </source>
</evidence>
<feature type="region of interest" description="Disordered" evidence="9">
    <location>
        <begin position="318"/>
        <end position="337"/>
    </location>
</feature>
<evidence type="ECO:0000256" key="1">
    <source>
        <dbReference type="ARBA" id="ARBA00004123"/>
    </source>
</evidence>
<evidence type="ECO:0000256" key="2">
    <source>
        <dbReference type="ARBA" id="ARBA00022723"/>
    </source>
</evidence>
<protein>
    <submittedName>
        <fullName evidence="11">Zinc finger protein weckle-like</fullName>
    </submittedName>
</protein>
<keyword evidence="7" id="KW-0539">Nucleus</keyword>
<dbReference type="GO" id="GO:0005634">
    <property type="term" value="C:nucleus"/>
    <property type="evidence" value="ECO:0007669"/>
    <property type="project" value="UniProtKB-SubCell"/>
</dbReference>
<dbReference type="PROSITE" id="PS50157">
    <property type="entry name" value="ZINC_FINGER_C2H2_2"/>
    <property type="match status" value="3"/>
</dbReference>
<reference evidence="11 12" key="1">
    <citation type="submission" date="2017-03" db="EMBL/GenBank/DDBJ databases">
        <title>Genome of the blue death feigning beetle - Asbolus verrucosus.</title>
        <authorList>
            <person name="Rider S.D."/>
        </authorList>
    </citation>
    <scope>NUCLEOTIDE SEQUENCE [LARGE SCALE GENOMIC DNA]</scope>
    <source>
        <strain evidence="11">Butters</strain>
        <tissue evidence="11">Head and leg muscle</tissue>
    </source>
</reference>
<evidence type="ECO:0000256" key="3">
    <source>
        <dbReference type="ARBA" id="ARBA00022737"/>
    </source>
</evidence>
<keyword evidence="4 8" id="KW-0863">Zinc-finger</keyword>
<dbReference type="AlphaFoldDB" id="A0A482VJ43"/>
<comment type="caution">
    <text evidence="11">The sequence shown here is derived from an EMBL/GenBank/DDBJ whole genome shotgun (WGS) entry which is preliminary data.</text>
</comment>
<keyword evidence="3" id="KW-0677">Repeat</keyword>
<proteinExistence type="predicted"/>
<keyword evidence="6" id="KW-0238">DNA-binding</keyword>
<comment type="subcellular location">
    <subcellularLocation>
        <location evidence="1">Nucleus</location>
    </subcellularLocation>
</comment>
<accession>A0A482VJ43</accession>
<dbReference type="OrthoDB" id="6365676at2759"/>
<feature type="non-terminal residue" evidence="11">
    <location>
        <position position="337"/>
    </location>
</feature>
<feature type="compositionally biased region" description="Basic and acidic residues" evidence="9">
    <location>
        <begin position="322"/>
        <end position="331"/>
    </location>
</feature>
<keyword evidence="12" id="KW-1185">Reference proteome</keyword>
<organism evidence="11 12">
    <name type="scientific">Asbolus verrucosus</name>
    <name type="common">Desert ironclad beetle</name>
    <dbReference type="NCBI Taxonomy" id="1661398"/>
    <lineage>
        <taxon>Eukaryota</taxon>
        <taxon>Metazoa</taxon>
        <taxon>Ecdysozoa</taxon>
        <taxon>Arthropoda</taxon>
        <taxon>Hexapoda</taxon>
        <taxon>Insecta</taxon>
        <taxon>Pterygota</taxon>
        <taxon>Neoptera</taxon>
        <taxon>Endopterygota</taxon>
        <taxon>Coleoptera</taxon>
        <taxon>Polyphaga</taxon>
        <taxon>Cucujiformia</taxon>
        <taxon>Tenebrionidae</taxon>
        <taxon>Pimeliinae</taxon>
        <taxon>Asbolus</taxon>
    </lineage>
</organism>
<dbReference type="Pfam" id="PF00096">
    <property type="entry name" value="zf-C2H2"/>
    <property type="match status" value="1"/>
</dbReference>
<dbReference type="PANTHER" id="PTHR16515:SF49">
    <property type="entry name" value="GASTRULA ZINC FINGER PROTEIN XLCGF49.1-LIKE-RELATED"/>
    <property type="match status" value="1"/>
</dbReference>
<dbReference type="PANTHER" id="PTHR16515">
    <property type="entry name" value="PR DOMAIN ZINC FINGER PROTEIN"/>
    <property type="match status" value="1"/>
</dbReference>
<evidence type="ECO:0000256" key="7">
    <source>
        <dbReference type="ARBA" id="ARBA00023242"/>
    </source>
</evidence>
<evidence type="ECO:0000256" key="8">
    <source>
        <dbReference type="PROSITE-ProRule" id="PRU00042"/>
    </source>
</evidence>
<dbReference type="SMART" id="SM00355">
    <property type="entry name" value="ZnF_C2H2"/>
    <property type="match status" value="4"/>
</dbReference>
<evidence type="ECO:0000259" key="10">
    <source>
        <dbReference type="PROSITE" id="PS50157"/>
    </source>
</evidence>
<dbReference type="InterPro" id="IPR036236">
    <property type="entry name" value="Znf_C2H2_sf"/>
</dbReference>
<evidence type="ECO:0000256" key="6">
    <source>
        <dbReference type="ARBA" id="ARBA00023125"/>
    </source>
</evidence>
<evidence type="ECO:0000256" key="5">
    <source>
        <dbReference type="ARBA" id="ARBA00022833"/>
    </source>
</evidence>
<dbReference type="InterPro" id="IPR013087">
    <property type="entry name" value="Znf_C2H2_type"/>
</dbReference>
<evidence type="ECO:0000313" key="12">
    <source>
        <dbReference type="Proteomes" id="UP000292052"/>
    </source>
</evidence>